<gene>
    <name evidence="18" type="ordered locus">Ornrh_0202</name>
</gene>
<keyword evidence="5 14" id="KW-0004">4Fe-4S</keyword>
<organism evidence="18 19">
    <name type="scientific">Ornithobacterium rhinotracheale (strain ATCC 51463 / DSM 15997 / CCUG 23171 / CIP 104009 / LMG 9086)</name>
    <dbReference type="NCBI Taxonomy" id="867902"/>
    <lineage>
        <taxon>Bacteria</taxon>
        <taxon>Pseudomonadati</taxon>
        <taxon>Bacteroidota</taxon>
        <taxon>Flavobacteriia</taxon>
        <taxon>Flavobacteriales</taxon>
        <taxon>Weeksellaceae</taxon>
        <taxon>Ornithobacterium</taxon>
    </lineage>
</organism>
<feature type="binding site" evidence="16">
    <location>
        <position position="65"/>
    </location>
    <ligand>
        <name>[4Fe-4S] cluster</name>
        <dbReference type="ChEBI" id="CHEBI:49883"/>
        <note>4Fe-4S-S-AdoMet</note>
    </ligand>
</feature>
<dbReference type="InterPro" id="IPR004558">
    <property type="entry name" value="Coprogen_oxidase_HemN"/>
</dbReference>
<evidence type="ECO:0000256" key="9">
    <source>
        <dbReference type="ARBA" id="ARBA00023002"/>
    </source>
</evidence>
<dbReference type="InterPro" id="IPR013785">
    <property type="entry name" value="Aldolase_TIM"/>
</dbReference>
<feature type="binding site" evidence="15">
    <location>
        <position position="331"/>
    </location>
    <ligand>
        <name>S-adenosyl-L-methionine</name>
        <dbReference type="ChEBI" id="CHEBI:59789"/>
        <label>1</label>
    </ligand>
</feature>
<dbReference type="CDD" id="cd01335">
    <property type="entry name" value="Radical_SAM"/>
    <property type="match status" value="1"/>
</dbReference>
<evidence type="ECO:0000256" key="13">
    <source>
        <dbReference type="ARBA" id="ARBA00048321"/>
    </source>
</evidence>
<feature type="binding site" evidence="15">
    <location>
        <position position="244"/>
    </location>
    <ligand>
        <name>S-adenosyl-L-methionine</name>
        <dbReference type="ChEBI" id="CHEBI:59789"/>
        <label>2</label>
    </ligand>
</feature>
<evidence type="ECO:0000256" key="8">
    <source>
        <dbReference type="ARBA" id="ARBA00022723"/>
    </source>
</evidence>
<feature type="domain" description="Radical SAM core" evidence="17">
    <location>
        <begin position="46"/>
        <end position="281"/>
    </location>
</feature>
<evidence type="ECO:0000313" key="18">
    <source>
        <dbReference type="EMBL" id="AFL96424.1"/>
    </source>
</evidence>
<keyword evidence="9 14" id="KW-0560">Oxidoreductase</keyword>
<reference evidence="18 19" key="1">
    <citation type="submission" date="2012-06" db="EMBL/GenBank/DDBJ databases">
        <title>The complete genome of Ornithobacterium rhinotracheale DSM 15997.</title>
        <authorList>
            <consortium name="US DOE Joint Genome Institute (JGI-PGF)"/>
            <person name="Lucas S."/>
            <person name="Copeland A."/>
            <person name="Lapidus A."/>
            <person name="Goodwin L."/>
            <person name="Pitluck S."/>
            <person name="Peters L."/>
            <person name="Mikhailova N."/>
            <person name="Teshima H."/>
            <person name="Kyrpides N."/>
            <person name="Mavromatis K."/>
            <person name="Pagani I."/>
            <person name="Ivanova N."/>
            <person name="Ovchinnikova G."/>
            <person name="Zeytun A."/>
            <person name="Detter J.C."/>
            <person name="Han C."/>
            <person name="Land M."/>
            <person name="Hauser L."/>
            <person name="Markowitz V."/>
            <person name="Cheng J.-F."/>
            <person name="Hugenholtz P."/>
            <person name="Woyke T."/>
            <person name="Wu D."/>
            <person name="Lang E."/>
            <person name="Kopitz M."/>
            <person name="Brambilla E."/>
            <person name="Klenk H.-P."/>
            <person name="Eisen J.A."/>
        </authorList>
    </citation>
    <scope>NUCLEOTIDE SEQUENCE [LARGE SCALE GENOMIC DNA]</scope>
    <source>
        <strain evidence="19">ATCC 51463 / DSM 15997 / CCUG 23171 / LMG 9086</strain>
    </source>
</reference>
<sequence>MNKELIQKYNIPGPRYTSYPTVPYWDNEHFSVSDWEETLKKSFKESNQKEGISLYLHLPFCESLCTFCACHKHITKRHQEVEMPYIQTVLKEWNLYLNLLDEKPIIKELHLGGGTPTFFSPENLKFLLESIFSKAEIAENPEFSIEGHPNNTTYEHMKMLYDLGFRRISFGVQDYDLKVQEAIHRIQPFENVKRVTEQAREIGYESISHDLVFGLPFHTLDKMKYTIAKTKELNPDRIAFYSYAHVPWIKGVGQRGFDEKDLPSPAEKRELYEVGKEIFEQMGYEEIGMDHFSLKTDKLYLASKNGTLHRNFMGYSSSKTQVMIGLGMSSISDSWYSFAQNNKSLKEYTELVENGIIPVTKGHILSREDLTMRRHILNLMCNLKTNFKELPIENLDDIKTRLAEMERDGLIEFTDDELIVTEAGRIFIRNICMAFDLRMLRNKPETRIFSMTI</sequence>
<evidence type="ECO:0000256" key="1">
    <source>
        <dbReference type="ARBA" id="ARBA00004496"/>
    </source>
</evidence>
<dbReference type="InterPro" id="IPR058240">
    <property type="entry name" value="rSAM_sf"/>
</dbReference>
<dbReference type="PIRSF" id="PIRSF000167">
    <property type="entry name" value="HemN"/>
    <property type="match status" value="1"/>
</dbReference>
<keyword evidence="19" id="KW-1185">Reference proteome</keyword>
<protein>
    <recommendedName>
        <fullName evidence="14">Coproporphyrinogen-III oxidase</fullName>
        <ecNumber evidence="14">1.3.98.3</ecNumber>
    </recommendedName>
</protein>
<dbReference type="SFLD" id="SFLDS00029">
    <property type="entry name" value="Radical_SAM"/>
    <property type="match status" value="1"/>
</dbReference>
<keyword evidence="6 14" id="KW-0963">Cytoplasm</keyword>
<evidence type="ECO:0000256" key="6">
    <source>
        <dbReference type="ARBA" id="ARBA00022490"/>
    </source>
</evidence>
<dbReference type="GO" id="GO:0051989">
    <property type="term" value="F:coproporphyrinogen dehydrogenase activity"/>
    <property type="evidence" value="ECO:0007669"/>
    <property type="project" value="UniProtKB-EC"/>
</dbReference>
<comment type="cofactor">
    <cofactor evidence="14 16">
        <name>[4Fe-4S] cluster</name>
        <dbReference type="ChEBI" id="CHEBI:49883"/>
    </cofactor>
    <text evidence="14 16">Binds 1 [4Fe-4S] cluster. The cluster is coordinated with 3 cysteines and an exchangeable S-adenosyl-L-methionine.</text>
</comment>
<dbReference type="PANTHER" id="PTHR13932:SF6">
    <property type="entry name" value="OXYGEN-INDEPENDENT COPROPORPHYRINOGEN III OXIDASE"/>
    <property type="match status" value="1"/>
</dbReference>
<keyword evidence="11 14" id="KW-0411">Iron-sulfur</keyword>
<dbReference type="GO" id="GO:0046872">
    <property type="term" value="F:metal ion binding"/>
    <property type="evidence" value="ECO:0007669"/>
    <property type="project" value="UniProtKB-KW"/>
</dbReference>
<dbReference type="Gene3D" id="1.10.10.920">
    <property type="match status" value="1"/>
</dbReference>
<feature type="binding site" evidence="15">
    <location>
        <position position="55"/>
    </location>
    <ligand>
        <name>S-adenosyl-L-methionine</name>
        <dbReference type="ChEBI" id="CHEBI:59789"/>
        <label>1</label>
    </ligand>
</feature>
<comment type="similarity">
    <text evidence="3 14">Belongs to the anaerobic coproporphyrinogen-III oxidase family.</text>
</comment>
<dbReference type="NCBIfam" id="TIGR00538">
    <property type="entry name" value="hemN"/>
    <property type="match status" value="1"/>
</dbReference>
<dbReference type="HOGENOM" id="CLU_027579_3_0_10"/>
<evidence type="ECO:0000256" key="10">
    <source>
        <dbReference type="ARBA" id="ARBA00023004"/>
    </source>
</evidence>
<feature type="binding site" evidence="16">
    <location>
        <position position="68"/>
    </location>
    <ligand>
        <name>[4Fe-4S] cluster</name>
        <dbReference type="ChEBI" id="CHEBI:49883"/>
        <note>4Fe-4S-S-AdoMet</note>
    </ligand>
</feature>
<feature type="binding site" evidence="15">
    <location>
        <position position="210"/>
    </location>
    <ligand>
        <name>S-adenosyl-L-methionine</name>
        <dbReference type="ChEBI" id="CHEBI:59789"/>
        <label>2</label>
    </ligand>
</feature>
<feature type="binding site" evidence="15">
    <location>
        <position position="185"/>
    </location>
    <ligand>
        <name>S-adenosyl-L-methionine</name>
        <dbReference type="ChEBI" id="CHEBI:59789"/>
        <label>2</label>
    </ligand>
</feature>
<feature type="binding site" evidence="16">
    <location>
        <position position="61"/>
    </location>
    <ligand>
        <name>[4Fe-4S] cluster</name>
        <dbReference type="ChEBI" id="CHEBI:49883"/>
        <note>4Fe-4S-S-AdoMet</note>
    </ligand>
</feature>
<comment type="catalytic activity">
    <reaction evidence="13 14">
        <text>coproporphyrinogen III + 2 S-adenosyl-L-methionine = protoporphyrinogen IX + 2 5'-deoxyadenosine + 2 L-methionine + 2 CO2</text>
        <dbReference type="Rhea" id="RHEA:15425"/>
        <dbReference type="ChEBI" id="CHEBI:16526"/>
        <dbReference type="ChEBI" id="CHEBI:17319"/>
        <dbReference type="ChEBI" id="CHEBI:57307"/>
        <dbReference type="ChEBI" id="CHEBI:57309"/>
        <dbReference type="ChEBI" id="CHEBI:57844"/>
        <dbReference type="ChEBI" id="CHEBI:59789"/>
        <dbReference type="EC" id="1.3.98.3"/>
    </reaction>
</comment>
<dbReference type="SFLD" id="SFLDG01065">
    <property type="entry name" value="anaerobic_coproporphyrinogen-I"/>
    <property type="match status" value="1"/>
</dbReference>
<evidence type="ECO:0000256" key="11">
    <source>
        <dbReference type="ARBA" id="ARBA00023014"/>
    </source>
</evidence>
<dbReference type="STRING" id="867902.Ornrh_0202"/>
<dbReference type="PATRIC" id="fig|867902.3.peg.205"/>
<dbReference type="GeneID" id="97256974"/>
<dbReference type="AlphaFoldDB" id="I3ZXJ0"/>
<comment type="subcellular location">
    <subcellularLocation>
        <location evidence="1 14">Cytoplasm</location>
    </subcellularLocation>
</comment>
<feature type="binding site" evidence="15">
    <location>
        <position position="113"/>
    </location>
    <ligand>
        <name>S-adenosyl-L-methionine</name>
        <dbReference type="ChEBI" id="CHEBI:59789"/>
        <label>1</label>
    </ligand>
</feature>
<evidence type="ECO:0000256" key="3">
    <source>
        <dbReference type="ARBA" id="ARBA00005493"/>
    </source>
</evidence>
<dbReference type="GO" id="GO:0004109">
    <property type="term" value="F:coproporphyrinogen oxidase activity"/>
    <property type="evidence" value="ECO:0007669"/>
    <property type="project" value="InterPro"/>
</dbReference>
<comment type="pathway">
    <text evidence="2 14">Porphyrin-containing compound metabolism; protoporphyrin-IX biosynthesis; protoporphyrinogen-IX from coproporphyrinogen-III (AdoMet route): step 1/1.</text>
</comment>
<evidence type="ECO:0000256" key="5">
    <source>
        <dbReference type="ARBA" id="ARBA00022485"/>
    </source>
</evidence>
<dbReference type="PANTHER" id="PTHR13932">
    <property type="entry name" value="COPROPORPHYRINIGEN III OXIDASE"/>
    <property type="match status" value="1"/>
</dbReference>
<feature type="binding site" evidence="15">
    <location>
        <begin position="67"/>
        <end position="69"/>
    </location>
    <ligand>
        <name>S-adenosyl-L-methionine</name>
        <dbReference type="ChEBI" id="CHEBI:59789"/>
        <label>2</label>
    </ligand>
</feature>
<keyword evidence="7 14" id="KW-0949">S-adenosyl-L-methionine</keyword>
<dbReference type="Pfam" id="PF04055">
    <property type="entry name" value="Radical_SAM"/>
    <property type="match status" value="1"/>
</dbReference>
<evidence type="ECO:0000256" key="4">
    <source>
        <dbReference type="ARBA" id="ARBA00011245"/>
    </source>
</evidence>
<dbReference type="KEGG" id="orh:Ornrh_0202"/>
<proteinExistence type="inferred from homology"/>
<dbReference type="GO" id="GO:0051539">
    <property type="term" value="F:4 iron, 4 sulfur cluster binding"/>
    <property type="evidence" value="ECO:0007669"/>
    <property type="project" value="UniProtKB-KW"/>
</dbReference>
<dbReference type="InterPro" id="IPR006638">
    <property type="entry name" value="Elp3/MiaA/NifB-like_rSAM"/>
</dbReference>
<dbReference type="EC" id="1.3.98.3" evidence="14"/>
<dbReference type="RefSeq" id="WP_014790054.1">
    <property type="nucleotide sequence ID" value="NC_018016.1"/>
</dbReference>
<evidence type="ECO:0000256" key="12">
    <source>
        <dbReference type="ARBA" id="ARBA00023244"/>
    </source>
</evidence>
<dbReference type="EMBL" id="CP003283">
    <property type="protein sequence ID" value="AFL96424.1"/>
    <property type="molecule type" value="Genomic_DNA"/>
</dbReference>
<dbReference type="UniPathway" id="UPA00251">
    <property type="reaction ID" value="UER00323"/>
</dbReference>
<dbReference type="GeneID" id="71568481"/>
<dbReference type="SUPFAM" id="SSF102114">
    <property type="entry name" value="Radical SAM enzymes"/>
    <property type="match status" value="1"/>
</dbReference>
<name>I3ZXJ0_ORNRL</name>
<keyword evidence="10 14" id="KW-0408">Iron</keyword>
<feature type="binding site" evidence="15">
    <location>
        <begin position="114"/>
        <end position="115"/>
    </location>
    <ligand>
        <name>S-adenosyl-L-methionine</name>
        <dbReference type="ChEBI" id="CHEBI:59789"/>
        <label>2</label>
    </ligand>
</feature>
<dbReference type="SMART" id="SM00729">
    <property type="entry name" value="Elp3"/>
    <property type="match status" value="1"/>
</dbReference>
<comment type="subunit">
    <text evidence="4">Monomer.</text>
</comment>
<evidence type="ECO:0000256" key="16">
    <source>
        <dbReference type="PIRSR" id="PIRSR000167-2"/>
    </source>
</evidence>
<evidence type="ECO:0000259" key="17">
    <source>
        <dbReference type="PROSITE" id="PS51918"/>
    </source>
</evidence>
<dbReference type="InterPro" id="IPR034505">
    <property type="entry name" value="Coproporphyrinogen-III_oxidase"/>
</dbReference>
<accession>I3ZXJ0</accession>
<feature type="binding site" evidence="15">
    <location>
        <position position="173"/>
    </location>
    <ligand>
        <name>S-adenosyl-L-methionine</name>
        <dbReference type="ChEBI" id="CHEBI:59789"/>
        <label>2</label>
    </ligand>
</feature>
<evidence type="ECO:0000256" key="2">
    <source>
        <dbReference type="ARBA" id="ARBA00004785"/>
    </source>
</evidence>
<keyword evidence="12 14" id="KW-0627">Porphyrin biosynthesis</keyword>
<dbReference type="Proteomes" id="UP000006051">
    <property type="component" value="Chromosome"/>
</dbReference>
<dbReference type="GO" id="GO:0006782">
    <property type="term" value="P:protoporphyrinogen IX biosynthetic process"/>
    <property type="evidence" value="ECO:0007669"/>
    <property type="project" value="UniProtKB-UniPathway"/>
</dbReference>
<feature type="binding site" evidence="15">
    <location>
        <position position="146"/>
    </location>
    <ligand>
        <name>S-adenosyl-L-methionine</name>
        <dbReference type="ChEBI" id="CHEBI:59789"/>
        <label>1</label>
    </ligand>
</feature>
<evidence type="ECO:0000256" key="14">
    <source>
        <dbReference type="PIRNR" id="PIRNR000167"/>
    </source>
</evidence>
<dbReference type="InterPro" id="IPR007197">
    <property type="entry name" value="rSAM"/>
</dbReference>
<evidence type="ECO:0000313" key="19">
    <source>
        <dbReference type="Proteomes" id="UP000006051"/>
    </source>
</evidence>
<evidence type="ECO:0000256" key="15">
    <source>
        <dbReference type="PIRSR" id="PIRSR000167-1"/>
    </source>
</evidence>
<dbReference type="GO" id="GO:0005737">
    <property type="term" value="C:cytoplasm"/>
    <property type="evidence" value="ECO:0007669"/>
    <property type="project" value="UniProtKB-SubCell"/>
</dbReference>
<dbReference type="PROSITE" id="PS51918">
    <property type="entry name" value="RADICAL_SAM"/>
    <property type="match status" value="1"/>
</dbReference>
<dbReference type="Gene3D" id="3.20.20.70">
    <property type="entry name" value="Aldolase class I"/>
    <property type="match status" value="1"/>
</dbReference>
<dbReference type="eggNOG" id="COG0635">
    <property type="taxonomic scope" value="Bacteria"/>
</dbReference>
<evidence type="ECO:0000256" key="7">
    <source>
        <dbReference type="ARBA" id="ARBA00022691"/>
    </source>
</evidence>
<keyword evidence="8 14" id="KW-0479">Metal-binding</keyword>